<accession>A0A518DRN2</accession>
<sequence length="475" mass="53513" precursor="true">MTFLCKFFWFAGVLTPSAVLLFVLTTACAQGEPPAEKQPDAFPNFQVFERLQRAGPLGLLAGPSRVPAGSEDEAHRYYQQIGKELGFANEEPPASLDQLIAYLGYAGLTTSDLLRLEPQVLINLEQLPAKVASPERFRKHFVDRPLNTDEILSVRFFAPKTTDVSGKVEPRKLSWRWLVRLKARPDSPAERNGVALCFLMSNSYVPLSAKSPFEKAGLVNQVILVRRAGADLPSPLYWMLFDSIDNGGKLAASALTSWDAADPDLPRHDPLKKYYVPGACVHCHGGAEKNGMLSYLDTDHWIDRTRLGDDFEDLGRSPFHPIYDSGGDSKTKQYATTFDVLRKLNVEIQQQNHRVNPTSFITQAADTWVRLHQQSPESAPTLDRGIPGKDDVTWNKANATDRELLPLLNRYCYRCHSSLAYHVFDKQAVLERVDDMVYRLEEEDFSLRMPQDRNLPESVTKRLIQLLTALQNENP</sequence>
<feature type="chain" id="PRO_5022147669" description="Cytochrome c domain-containing protein" evidence="1">
    <location>
        <begin position="30"/>
        <end position="475"/>
    </location>
</feature>
<proteinExistence type="predicted"/>
<dbReference type="PROSITE" id="PS51257">
    <property type="entry name" value="PROKAR_LIPOPROTEIN"/>
    <property type="match status" value="1"/>
</dbReference>
<protein>
    <recommendedName>
        <fullName evidence="4">Cytochrome c domain-containing protein</fullName>
    </recommendedName>
</protein>
<reference evidence="2 3" key="1">
    <citation type="submission" date="2019-02" db="EMBL/GenBank/DDBJ databases">
        <title>Deep-cultivation of Planctomycetes and their phenomic and genomic characterization uncovers novel biology.</title>
        <authorList>
            <person name="Wiegand S."/>
            <person name="Jogler M."/>
            <person name="Boedeker C."/>
            <person name="Pinto D."/>
            <person name="Vollmers J."/>
            <person name="Rivas-Marin E."/>
            <person name="Kohn T."/>
            <person name="Peeters S.H."/>
            <person name="Heuer A."/>
            <person name="Rast P."/>
            <person name="Oberbeckmann S."/>
            <person name="Bunk B."/>
            <person name="Jeske O."/>
            <person name="Meyerdierks A."/>
            <person name="Storesund J.E."/>
            <person name="Kallscheuer N."/>
            <person name="Luecker S."/>
            <person name="Lage O.M."/>
            <person name="Pohl T."/>
            <person name="Merkel B.J."/>
            <person name="Hornburger P."/>
            <person name="Mueller R.-W."/>
            <person name="Bruemmer F."/>
            <person name="Labrenz M."/>
            <person name="Spormann A.M."/>
            <person name="Op den Camp H."/>
            <person name="Overmann J."/>
            <person name="Amann R."/>
            <person name="Jetten M.S.M."/>
            <person name="Mascher T."/>
            <person name="Medema M.H."/>
            <person name="Devos D.P."/>
            <person name="Kaster A.-K."/>
            <person name="Ovreas L."/>
            <person name="Rohde M."/>
            <person name="Galperin M.Y."/>
            <person name="Jogler C."/>
        </authorList>
    </citation>
    <scope>NUCLEOTIDE SEQUENCE [LARGE SCALE GENOMIC DNA]</scope>
    <source>
        <strain evidence="2 3">Pla85_3_4</strain>
    </source>
</reference>
<evidence type="ECO:0000313" key="2">
    <source>
        <dbReference type="EMBL" id="QDU94491.1"/>
    </source>
</evidence>
<gene>
    <name evidence="2" type="ORF">Pla8534_22820</name>
</gene>
<dbReference type="OrthoDB" id="2874181at2"/>
<organism evidence="2 3">
    <name type="scientific">Lignipirellula cremea</name>
    <dbReference type="NCBI Taxonomy" id="2528010"/>
    <lineage>
        <taxon>Bacteria</taxon>
        <taxon>Pseudomonadati</taxon>
        <taxon>Planctomycetota</taxon>
        <taxon>Planctomycetia</taxon>
        <taxon>Pirellulales</taxon>
        <taxon>Pirellulaceae</taxon>
        <taxon>Lignipirellula</taxon>
    </lineage>
</organism>
<evidence type="ECO:0000313" key="3">
    <source>
        <dbReference type="Proteomes" id="UP000317648"/>
    </source>
</evidence>
<keyword evidence="3" id="KW-1185">Reference proteome</keyword>
<feature type="signal peptide" evidence="1">
    <location>
        <begin position="1"/>
        <end position="29"/>
    </location>
</feature>
<name>A0A518DRN2_9BACT</name>
<keyword evidence="1" id="KW-0732">Signal</keyword>
<dbReference type="AlphaFoldDB" id="A0A518DRN2"/>
<dbReference type="KEGG" id="lcre:Pla8534_22820"/>
<dbReference type="EMBL" id="CP036433">
    <property type="protein sequence ID" value="QDU94491.1"/>
    <property type="molecule type" value="Genomic_DNA"/>
</dbReference>
<dbReference type="RefSeq" id="WP_145052952.1">
    <property type="nucleotide sequence ID" value="NZ_CP036433.1"/>
</dbReference>
<dbReference type="Proteomes" id="UP000317648">
    <property type="component" value="Chromosome"/>
</dbReference>
<evidence type="ECO:0008006" key="4">
    <source>
        <dbReference type="Google" id="ProtNLM"/>
    </source>
</evidence>
<evidence type="ECO:0000256" key="1">
    <source>
        <dbReference type="SAM" id="SignalP"/>
    </source>
</evidence>